<reference evidence="1 2" key="1">
    <citation type="submission" date="2015-08" db="EMBL/GenBank/DDBJ databases">
        <title>Next Generation Sequencing and Analysis of the Genome of Puccinia sorghi L Schw, the Causal Agent of Maize Common Rust.</title>
        <authorList>
            <person name="Rochi L."/>
            <person name="Burguener G."/>
            <person name="Darino M."/>
            <person name="Turjanski A."/>
            <person name="Kreff E."/>
            <person name="Dieguez M.J."/>
            <person name="Sacco F."/>
        </authorList>
    </citation>
    <scope>NUCLEOTIDE SEQUENCE [LARGE SCALE GENOMIC DNA]</scope>
    <source>
        <strain evidence="1 2">RO10H11247</strain>
    </source>
</reference>
<dbReference type="EMBL" id="LAVV01011929">
    <property type="protein sequence ID" value="KNZ47223.1"/>
    <property type="molecule type" value="Genomic_DNA"/>
</dbReference>
<protein>
    <submittedName>
        <fullName evidence="1">Uncharacterized protein</fullName>
    </submittedName>
</protein>
<dbReference type="AlphaFoldDB" id="A0A0L6UF70"/>
<proteinExistence type="predicted"/>
<accession>A0A0L6UF70</accession>
<dbReference type="VEuPathDB" id="FungiDB:VP01_658g2"/>
<evidence type="ECO:0000313" key="2">
    <source>
        <dbReference type="Proteomes" id="UP000037035"/>
    </source>
</evidence>
<dbReference type="Proteomes" id="UP000037035">
    <property type="component" value="Unassembled WGS sequence"/>
</dbReference>
<evidence type="ECO:0000313" key="1">
    <source>
        <dbReference type="EMBL" id="KNZ47223.1"/>
    </source>
</evidence>
<name>A0A0L6UF70_9BASI</name>
<organism evidence="1 2">
    <name type="scientific">Puccinia sorghi</name>
    <dbReference type="NCBI Taxonomy" id="27349"/>
    <lineage>
        <taxon>Eukaryota</taxon>
        <taxon>Fungi</taxon>
        <taxon>Dikarya</taxon>
        <taxon>Basidiomycota</taxon>
        <taxon>Pucciniomycotina</taxon>
        <taxon>Pucciniomycetes</taxon>
        <taxon>Pucciniales</taxon>
        <taxon>Pucciniaceae</taxon>
        <taxon>Puccinia</taxon>
    </lineage>
</organism>
<keyword evidence="2" id="KW-1185">Reference proteome</keyword>
<sequence length="743" mass="84944">MGCNPKFLLHFVRTQSIIRMSKIIIAVDCAANKYIKYRRFAGFQLQYDPNCIQLYFSAISINKSKYSNELPLLYKRWPSLALRWILSDLNLHTLVLQVNSLLLLLEALSSSLKVVAARLPTVTSSQSVQVLANCSSTLLHFCILHLYTNDSTCHFHCIPQAASMLKLFIPDTDSYWNVSQMRRKEMVPRGPFVRSKASVHSALNLGLVKGFVFLSGRVKSKGMIEPVIKFLVLICYSHRLSTNYSRQRLTGYKAVTLHYDHATTTLKQKSIQLSVVQTYVEKVPGCSTNADNFPWTLICIQPMMYISQTSYLQSAGLEMQTFPSSCNQPDRIHNPRELSCLDLPKPLYQHSLHNQVPLKHQVISSMEGDTGHPTSQPLFLDVWKNKNKNENTFLLVGQIRSSFFFFFFVYKKKKIISILVDLKVLQKYLYSFFFIFHLKEIEQKLTCLEGQQCVHHEYSVFMSTDWEIELSEFPSGLVCPFPMVPNSTEEDTTSPMKAAGSASPLHAAHRNKQEIQRKSCGQRQAILHRFQRHLRVSCLLSAMHKGIHDHSSDSYLLPHLISCIDSIQELSSFSHHNHRLRMADLRGLKTSIQKHATLWCARIATVRGVACYIGFSGGGFSKTKWEWGALQHSEKPGRKRASGRGGLLVFSRLTHGHGERLTSSAGLVGTIRDAEDMFIRALQAARSTRLAIHTHTQQKREKQKKMKHTSRRIALTRCSKQKQIKDRIFRDDKGCWWMEYQGL</sequence>
<gene>
    <name evidence="1" type="ORF">VP01_658g2</name>
</gene>
<comment type="caution">
    <text evidence="1">The sequence shown here is derived from an EMBL/GenBank/DDBJ whole genome shotgun (WGS) entry which is preliminary data.</text>
</comment>